<dbReference type="PATRIC" id="fig|665952.3.peg.3522"/>
<keyword evidence="3" id="KW-1185">Reference proteome</keyword>
<dbReference type="Proteomes" id="UP000011747">
    <property type="component" value="Unassembled WGS sequence"/>
</dbReference>
<evidence type="ECO:0000313" key="3">
    <source>
        <dbReference type="Proteomes" id="UP000011747"/>
    </source>
</evidence>
<dbReference type="RefSeq" id="WP_003355689.1">
    <property type="nucleotide sequence ID" value="NZ_JH414764.1"/>
</dbReference>
<gene>
    <name evidence="2" type="ORF">HMPREF1015_00581</name>
</gene>
<name>G9QQL4_9BACI</name>
<protein>
    <recommendedName>
        <fullName evidence="1">UPF0354 protein HMPREF1015_00581</fullName>
    </recommendedName>
</protein>
<comment type="similarity">
    <text evidence="1">Belongs to the UPF0354 family.</text>
</comment>
<dbReference type="AlphaFoldDB" id="G9QQL4"/>
<dbReference type="Pfam" id="PF07285">
    <property type="entry name" value="DUF1444"/>
    <property type="match status" value="1"/>
</dbReference>
<dbReference type="EMBL" id="ACWF01000167">
    <property type="protein sequence ID" value="EHL72690.1"/>
    <property type="molecule type" value="Genomic_DNA"/>
</dbReference>
<evidence type="ECO:0000256" key="1">
    <source>
        <dbReference type="HAMAP-Rule" id="MF_01548"/>
    </source>
</evidence>
<dbReference type="NCBIfam" id="NF010189">
    <property type="entry name" value="PRK13668.1"/>
    <property type="match status" value="1"/>
</dbReference>
<dbReference type="GeneID" id="87582561"/>
<reference evidence="2 3" key="1">
    <citation type="submission" date="2011-09" db="EMBL/GenBank/DDBJ databases">
        <title>The Genome Sequence of Bacillus smithii 7_3_47FAA.</title>
        <authorList>
            <consortium name="The Broad Institute Genome Sequencing Platform"/>
            <person name="Earl A."/>
            <person name="Ward D."/>
            <person name="Feldgarden M."/>
            <person name="Gevers D."/>
            <person name="Daigneault M."/>
            <person name="Strauss J."/>
            <person name="Allen-Vercoe E."/>
            <person name="Young S.K."/>
            <person name="Zeng Q."/>
            <person name="Gargeya S."/>
            <person name="Fitzgerald M."/>
            <person name="Haas B."/>
            <person name="Abouelleil A."/>
            <person name="Alvarado L."/>
            <person name="Arachchi H.M."/>
            <person name="Berlin A."/>
            <person name="Brown A."/>
            <person name="Chapman S.B."/>
            <person name="Chen Z."/>
            <person name="Dunbar C."/>
            <person name="Freedman E."/>
            <person name="Gearin G."/>
            <person name="Goldberg J."/>
            <person name="Griggs A."/>
            <person name="Gujja S."/>
            <person name="Heiman D."/>
            <person name="Howarth C."/>
            <person name="Larson L."/>
            <person name="Lui A."/>
            <person name="MacDonald P.J.P."/>
            <person name="Montmayeur A."/>
            <person name="Murphy C."/>
            <person name="Neiman D."/>
            <person name="Pearson M."/>
            <person name="Priest M."/>
            <person name="Roberts A."/>
            <person name="Saif S."/>
            <person name="Shea T."/>
            <person name="Shenoy N."/>
            <person name="Sisk P."/>
            <person name="Stolte C."/>
            <person name="Sykes S."/>
            <person name="Wortman J."/>
            <person name="Nusbaum C."/>
            <person name="Birren B."/>
        </authorList>
    </citation>
    <scope>NUCLEOTIDE SEQUENCE [LARGE SCALE GENOMIC DNA]</scope>
    <source>
        <strain evidence="2 3">7_3_47FAA</strain>
    </source>
</reference>
<dbReference type="InterPro" id="IPR010838">
    <property type="entry name" value="DUF1444"/>
</dbReference>
<organism evidence="2 3">
    <name type="scientific">Bacillus smithii 7_3_47FAA</name>
    <dbReference type="NCBI Taxonomy" id="665952"/>
    <lineage>
        <taxon>Bacteria</taxon>
        <taxon>Bacillati</taxon>
        <taxon>Bacillota</taxon>
        <taxon>Bacilli</taxon>
        <taxon>Bacillales</taxon>
        <taxon>Bacillaceae</taxon>
        <taxon>Bacillus</taxon>
    </lineage>
</organism>
<evidence type="ECO:0000313" key="2">
    <source>
        <dbReference type="EMBL" id="EHL72690.1"/>
    </source>
</evidence>
<comment type="caution">
    <text evidence="2">The sequence shown here is derived from an EMBL/GenBank/DDBJ whole genome shotgun (WGS) entry which is preliminary data.</text>
</comment>
<dbReference type="HOGENOM" id="CLU_085634_0_0_9"/>
<proteinExistence type="inferred from homology"/>
<sequence>MDSKALRKELEKRLKSENRLFTFDREKDVLRIEDKETRKGVNVSLPPILGRWETMKEKAIDEVVYYVNEALAVMGKEPSLSEREKYIYPVIRSTSFPKEAKEGVPFLYDDHTAETRIYYALDMGTTYRLIDKELLEKENWDARRVRETAKFNARSLSTSVKKDEVADNVFYFLNTNDGYDSSRILNEKWLSEMEEKVEGVMTVSVPHADVLIIGDIRNETGYDILANMTMSFFANGRIPITALSFLYENGKLEPIFILAKNKRK</sequence>
<dbReference type="PIRSF" id="PIRSF012562">
    <property type="entry name" value="UCP012562"/>
    <property type="match status" value="1"/>
</dbReference>
<accession>G9QQL4</accession>
<dbReference type="HAMAP" id="MF_01548">
    <property type="entry name" value="UPF0354"/>
    <property type="match status" value="1"/>
</dbReference>